<accession>A0A084IKY4</accession>
<dbReference type="Gene3D" id="3.40.50.10420">
    <property type="entry name" value="NagB/RpiA/CoA transferase-like"/>
    <property type="match status" value="1"/>
</dbReference>
<keyword evidence="6" id="KW-0436">Ligase</keyword>
<feature type="binding site" evidence="4">
    <location>
        <begin position="129"/>
        <end position="137"/>
    </location>
    <ligand>
        <name>ATP</name>
        <dbReference type="ChEBI" id="CHEBI:30616"/>
    </ligand>
</feature>
<sequence length="190" mass="21261">MARVADQRKTALSARKKLSAADRRQASLQASRRLARLPAVRRARRIGLYWPLASEIDPRPLVSLLGSSPPTVCYPRVVGDILRFVPARPASRWRRSALGVREPSGWSYPVNALDVLIMPLAGFDAAAHRIGLGGGFYDRTLAPVRTRPYTSPTRIGLAFECQRLDTIEPQLWDVDLAAVVTEDRVYRPYR</sequence>
<dbReference type="OrthoDB" id="9801938at2"/>
<dbReference type="PANTHER" id="PTHR23407">
    <property type="entry name" value="ATPASE INHIBITOR/5-FORMYLTETRAHYDROFOLATE CYCLO-LIGASE"/>
    <property type="match status" value="1"/>
</dbReference>
<gene>
    <name evidence="6" type="ORF">C41B8_10078</name>
</gene>
<comment type="caution">
    <text evidence="6">The sequence shown here is derived from an EMBL/GenBank/DDBJ whole genome shotgun (WGS) entry which is preliminary data.</text>
</comment>
<dbReference type="STRING" id="1304275.C41B8_10078"/>
<dbReference type="NCBIfam" id="TIGR02727">
    <property type="entry name" value="MTHFS_bact"/>
    <property type="match status" value="1"/>
</dbReference>
<dbReference type="EC" id="6.3.3.2" evidence="5"/>
<dbReference type="Pfam" id="PF01812">
    <property type="entry name" value="5-FTHF_cyc-lig"/>
    <property type="match status" value="1"/>
</dbReference>
<dbReference type="GO" id="GO:0005524">
    <property type="term" value="F:ATP binding"/>
    <property type="evidence" value="ECO:0007669"/>
    <property type="project" value="UniProtKB-KW"/>
</dbReference>
<evidence type="ECO:0000313" key="7">
    <source>
        <dbReference type="Proteomes" id="UP000028302"/>
    </source>
</evidence>
<dbReference type="AlphaFoldDB" id="A0A084IKY4"/>
<evidence type="ECO:0000256" key="2">
    <source>
        <dbReference type="ARBA" id="ARBA00022741"/>
    </source>
</evidence>
<keyword evidence="7" id="KW-1185">Reference proteome</keyword>
<dbReference type="GO" id="GO:0030272">
    <property type="term" value="F:5-formyltetrahydrofolate cyclo-ligase activity"/>
    <property type="evidence" value="ECO:0007669"/>
    <property type="project" value="UniProtKB-EC"/>
</dbReference>
<dbReference type="SUPFAM" id="SSF100950">
    <property type="entry name" value="NagB/RpiA/CoA transferase-like"/>
    <property type="match status" value="1"/>
</dbReference>
<dbReference type="InterPro" id="IPR037171">
    <property type="entry name" value="NagB/RpiA_transferase-like"/>
</dbReference>
<comment type="similarity">
    <text evidence="1 5">Belongs to the 5-formyltetrahydrofolate cyclo-ligase family.</text>
</comment>
<comment type="catalytic activity">
    <reaction evidence="5">
        <text>(6S)-5-formyl-5,6,7,8-tetrahydrofolate + ATP = (6R)-5,10-methenyltetrahydrofolate + ADP + phosphate</text>
        <dbReference type="Rhea" id="RHEA:10488"/>
        <dbReference type="ChEBI" id="CHEBI:30616"/>
        <dbReference type="ChEBI" id="CHEBI:43474"/>
        <dbReference type="ChEBI" id="CHEBI:57455"/>
        <dbReference type="ChEBI" id="CHEBI:57457"/>
        <dbReference type="ChEBI" id="CHEBI:456216"/>
        <dbReference type="EC" id="6.3.3.2"/>
    </reaction>
</comment>
<proteinExistence type="inferred from homology"/>
<protein>
    <recommendedName>
        <fullName evidence="5">5-formyltetrahydrofolate cyclo-ligase</fullName>
        <ecNumber evidence="5">6.3.3.2</ecNumber>
    </recommendedName>
</protein>
<evidence type="ECO:0000256" key="5">
    <source>
        <dbReference type="RuleBase" id="RU361279"/>
    </source>
</evidence>
<evidence type="ECO:0000256" key="4">
    <source>
        <dbReference type="PIRSR" id="PIRSR006806-1"/>
    </source>
</evidence>
<dbReference type="RefSeq" id="WP_037337417.1">
    <property type="nucleotide sequence ID" value="NZ_APNK01000013.1"/>
</dbReference>
<keyword evidence="5" id="KW-0460">Magnesium</keyword>
<name>A0A084IKY4_SALHC</name>
<reference evidence="6 7" key="1">
    <citation type="submission" date="2013-03" db="EMBL/GenBank/DDBJ databases">
        <title>Salinisphaera hydrothermalis C41B8 Genome Sequencing.</title>
        <authorList>
            <person name="Li C."/>
            <person name="Lai Q."/>
            <person name="Shao Z."/>
        </authorList>
    </citation>
    <scope>NUCLEOTIDE SEQUENCE [LARGE SCALE GENOMIC DNA]</scope>
    <source>
        <strain evidence="6 7">C41B8</strain>
    </source>
</reference>
<evidence type="ECO:0000313" key="6">
    <source>
        <dbReference type="EMBL" id="KEZ77368.1"/>
    </source>
</evidence>
<keyword evidence="2 4" id="KW-0547">Nucleotide-binding</keyword>
<dbReference type="PIRSF" id="PIRSF006806">
    <property type="entry name" value="FTHF_cligase"/>
    <property type="match status" value="1"/>
</dbReference>
<dbReference type="eggNOG" id="COG0212">
    <property type="taxonomic scope" value="Bacteria"/>
</dbReference>
<keyword evidence="3 4" id="KW-0067">ATP-binding</keyword>
<dbReference type="GO" id="GO:0035999">
    <property type="term" value="P:tetrahydrofolate interconversion"/>
    <property type="evidence" value="ECO:0007669"/>
    <property type="project" value="TreeGrafter"/>
</dbReference>
<evidence type="ECO:0000256" key="1">
    <source>
        <dbReference type="ARBA" id="ARBA00010638"/>
    </source>
</evidence>
<keyword evidence="5" id="KW-0479">Metal-binding</keyword>
<dbReference type="GO" id="GO:0046872">
    <property type="term" value="F:metal ion binding"/>
    <property type="evidence" value="ECO:0007669"/>
    <property type="project" value="UniProtKB-KW"/>
</dbReference>
<dbReference type="GO" id="GO:0009396">
    <property type="term" value="P:folic acid-containing compound biosynthetic process"/>
    <property type="evidence" value="ECO:0007669"/>
    <property type="project" value="TreeGrafter"/>
</dbReference>
<dbReference type="EMBL" id="APNK01000013">
    <property type="protein sequence ID" value="KEZ77368.1"/>
    <property type="molecule type" value="Genomic_DNA"/>
</dbReference>
<organism evidence="6 7">
    <name type="scientific">Salinisphaera hydrothermalis (strain C41B8)</name>
    <dbReference type="NCBI Taxonomy" id="1304275"/>
    <lineage>
        <taxon>Bacteria</taxon>
        <taxon>Pseudomonadati</taxon>
        <taxon>Pseudomonadota</taxon>
        <taxon>Gammaproteobacteria</taxon>
        <taxon>Salinisphaerales</taxon>
        <taxon>Salinisphaeraceae</taxon>
        <taxon>Salinisphaera</taxon>
    </lineage>
</organism>
<dbReference type="InterPro" id="IPR002698">
    <property type="entry name" value="FTHF_cligase"/>
</dbReference>
<feature type="binding site" evidence="4">
    <location>
        <position position="55"/>
    </location>
    <ligand>
        <name>substrate</name>
    </ligand>
</feature>
<dbReference type="PANTHER" id="PTHR23407:SF1">
    <property type="entry name" value="5-FORMYLTETRAHYDROFOLATE CYCLO-LIGASE"/>
    <property type="match status" value="1"/>
</dbReference>
<dbReference type="InterPro" id="IPR024185">
    <property type="entry name" value="FTHF_cligase-like_sf"/>
</dbReference>
<dbReference type="PATRIC" id="fig|1304275.5.peg.2054"/>
<comment type="cofactor">
    <cofactor evidence="5">
        <name>Mg(2+)</name>
        <dbReference type="ChEBI" id="CHEBI:18420"/>
    </cofactor>
</comment>
<dbReference type="Proteomes" id="UP000028302">
    <property type="component" value="Unassembled WGS sequence"/>
</dbReference>
<evidence type="ECO:0000256" key="3">
    <source>
        <dbReference type="ARBA" id="ARBA00022840"/>
    </source>
</evidence>